<comment type="caution">
    <text evidence="2">The sequence shown here is derived from an EMBL/GenBank/DDBJ whole genome shotgun (WGS) entry which is preliminary data.</text>
</comment>
<reference evidence="2 3" key="1">
    <citation type="submission" date="2024-01" db="EMBL/GenBank/DDBJ databases">
        <title>Multi-omics insights into the function and evolution of sodium benzoate biodegradation pathways in Benzoatithermus flavus gen. nov., sp. nov. from hot spring.</title>
        <authorList>
            <person name="Hu C.-J."/>
            <person name="Li W.-J."/>
        </authorList>
    </citation>
    <scope>NUCLEOTIDE SEQUENCE [LARGE SCALE GENOMIC DNA]</scope>
    <source>
        <strain evidence="2 3">SYSU G07066</strain>
    </source>
</reference>
<dbReference type="CDD" id="cd02042">
    <property type="entry name" value="ParAB_family"/>
    <property type="match status" value="1"/>
</dbReference>
<dbReference type="EMBL" id="JBBLZC010000005">
    <property type="protein sequence ID" value="MEK0082908.1"/>
    <property type="molecule type" value="Genomic_DNA"/>
</dbReference>
<dbReference type="PANTHER" id="PTHR13696">
    <property type="entry name" value="P-LOOP CONTAINING NUCLEOSIDE TRIPHOSPHATE HYDROLASE"/>
    <property type="match status" value="1"/>
</dbReference>
<name>A0ABU8XR60_9PROT</name>
<dbReference type="Proteomes" id="UP001375743">
    <property type="component" value="Unassembled WGS sequence"/>
</dbReference>
<dbReference type="InterPro" id="IPR050678">
    <property type="entry name" value="DNA_Partitioning_ATPase"/>
</dbReference>
<evidence type="ECO:0000313" key="2">
    <source>
        <dbReference type="EMBL" id="MEK0082908.1"/>
    </source>
</evidence>
<feature type="domain" description="CobQ/CobB/MinD/ParA nucleotide binding" evidence="1">
    <location>
        <begin position="8"/>
        <end position="186"/>
    </location>
</feature>
<dbReference type="InterPro" id="IPR027417">
    <property type="entry name" value="P-loop_NTPase"/>
</dbReference>
<dbReference type="InterPro" id="IPR002586">
    <property type="entry name" value="CobQ/CobB/MinD/ParA_Nub-bd_dom"/>
</dbReference>
<dbReference type="SUPFAM" id="SSF52540">
    <property type="entry name" value="P-loop containing nucleoside triphosphate hydrolases"/>
    <property type="match status" value="1"/>
</dbReference>
<accession>A0ABU8XR60</accession>
<sequence length="248" mass="26531">MNKTGIVIAVGNLKGGTGKSTVAVNLACAMAVRNLRTVVLDTDPQQTAMLWTRGRRLPCAIEPLPIRDFAAVGDWLNALDRARQNFQRVIIDLPAVLSPALAAAFLAADLILIPTTTSPIDLAATRRTLRHAKAAVSERPQRPPRLLIVPTLVRKPMVGRARLPMELAQLGAPVGPVLHHDPAFAQSFAVSDWIGGHAPRSVGYRDLMALEITIESLLGSLALRNAAVPTKPVREPFSSPGQAPVPAE</sequence>
<dbReference type="PANTHER" id="PTHR13696:SF96">
    <property type="entry name" value="COBQ_COBB_MIND_PARA NUCLEOTIDE BINDING DOMAIN-CONTAINING PROTEIN"/>
    <property type="match status" value="1"/>
</dbReference>
<dbReference type="RefSeq" id="WP_418158758.1">
    <property type="nucleotide sequence ID" value="NZ_JBBLZC010000005.1"/>
</dbReference>
<organism evidence="2 3">
    <name type="scientific">Benzoatithermus flavus</name>
    <dbReference type="NCBI Taxonomy" id="3108223"/>
    <lineage>
        <taxon>Bacteria</taxon>
        <taxon>Pseudomonadati</taxon>
        <taxon>Pseudomonadota</taxon>
        <taxon>Alphaproteobacteria</taxon>
        <taxon>Geminicoccales</taxon>
        <taxon>Geminicoccaceae</taxon>
        <taxon>Benzoatithermus</taxon>
    </lineage>
</organism>
<evidence type="ECO:0000259" key="1">
    <source>
        <dbReference type="Pfam" id="PF01656"/>
    </source>
</evidence>
<gene>
    <name evidence="2" type="ORF">U1T56_07085</name>
</gene>
<evidence type="ECO:0000313" key="3">
    <source>
        <dbReference type="Proteomes" id="UP001375743"/>
    </source>
</evidence>
<protein>
    <submittedName>
        <fullName evidence="2">ParA family protein</fullName>
    </submittedName>
</protein>
<keyword evidence="3" id="KW-1185">Reference proteome</keyword>
<proteinExistence type="predicted"/>
<dbReference type="Pfam" id="PF01656">
    <property type="entry name" value="CbiA"/>
    <property type="match status" value="1"/>
</dbReference>
<dbReference type="Gene3D" id="3.40.50.300">
    <property type="entry name" value="P-loop containing nucleotide triphosphate hydrolases"/>
    <property type="match status" value="1"/>
</dbReference>